<dbReference type="AlphaFoldDB" id="A0A448XD55"/>
<evidence type="ECO:0000313" key="1">
    <source>
        <dbReference type="EMBL" id="VEL33778.1"/>
    </source>
</evidence>
<gene>
    <name evidence="1" type="ORF">PXEA_LOCUS27218</name>
</gene>
<comment type="caution">
    <text evidence="1">The sequence shown here is derived from an EMBL/GenBank/DDBJ whole genome shotgun (WGS) entry which is preliminary data.</text>
</comment>
<protein>
    <submittedName>
        <fullName evidence="1">Uncharacterized protein</fullName>
    </submittedName>
</protein>
<accession>A0A448XD55</accession>
<sequence length="150" mass="16658">MFGSQRCRQSANWPFMASNEIHANNWQGSGSPRELACTLLLFTPKVCGRCGVMLRSGGRNVPPAGSFQAKAEWRQSAVCVKLCHLLMGQHVVRSKMGGNVHKILLPHQGEKTPDETFRIRSTQHKSLFCRGENWPNGSAGESHLQSVCRQ</sequence>
<dbReference type="Proteomes" id="UP000784294">
    <property type="component" value="Unassembled WGS sequence"/>
</dbReference>
<name>A0A448XD55_9PLAT</name>
<evidence type="ECO:0000313" key="2">
    <source>
        <dbReference type="Proteomes" id="UP000784294"/>
    </source>
</evidence>
<keyword evidence="2" id="KW-1185">Reference proteome</keyword>
<dbReference type="EMBL" id="CAAALY010246376">
    <property type="protein sequence ID" value="VEL33778.1"/>
    <property type="molecule type" value="Genomic_DNA"/>
</dbReference>
<proteinExistence type="predicted"/>
<organism evidence="1 2">
    <name type="scientific">Protopolystoma xenopodis</name>
    <dbReference type="NCBI Taxonomy" id="117903"/>
    <lineage>
        <taxon>Eukaryota</taxon>
        <taxon>Metazoa</taxon>
        <taxon>Spiralia</taxon>
        <taxon>Lophotrochozoa</taxon>
        <taxon>Platyhelminthes</taxon>
        <taxon>Monogenea</taxon>
        <taxon>Polyopisthocotylea</taxon>
        <taxon>Polystomatidea</taxon>
        <taxon>Polystomatidae</taxon>
        <taxon>Protopolystoma</taxon>
    </lineage>
</organism>
<reference evidence="1" key="1">
    <citation type="submission" date="2018-11" db="EMBL/GenBank/DDBJ databases">
        <authorList>
            <consortium name="Pathogen Informatics"/>
        </authorList>
    </citation>
    <scope>NUCLEOTIDE SEQUENCE</scope>
</reference>